<evidence type="ECO:0000256" key="3">
    <source>
        <dbReference type="ARBA" id="ARBA00022547"/>
    </source>
</evidence>
<keyword evidence="17" id="KW-1185">Reference proteome</keyword>
<dbReference type="InterPro" id="IPR002146">
    <property type="entry name" value="ATP_synth_b/b'su_bac/chlpt"/>
</dbReference>
<keyword evidence="15" id="KW-0175">Coiled coil</keyword>
<protein>
    <recommendedName>
        <fullName evidence="13">ATP synthase subunit b</fullName>
    </recommendedName>
    <alternativeName>
        <fullName evidence="13">ATP synthase F(0) sector subunit b</fullName>
    </alternativeName>
    <alternativeName>
        <fullName evidence="13">ATPase subunit I</fullName>
    </alternativeName>
    <alternativeName>
        <fullName evidence="13">F-type ATPase subunit b</fullName>
        <shortName evidence="13">F-ATPase subunit b</shortName>
    </alternativeName>
</protein>
<evidence type="ECO:0000256" key="14">
    <source>
        <dbReference type="RuleBase" id="RU003848"/>
    </source>
</evidence>
<keyword evidence="9 13" id="KW-0066">ATP synthesis</keyword>
<comment type="similarity">
    <text evidence="1 13 14">Belongs to the ATPase B chain family.</text>
</comment>
<proteinExistence type="inferred from homology"/>
<dbReference type="PANTHER" id="PTHR33445:SF2">
    <property type="entry name" value="ATP SYNTHASE SUBUNIT B', CHLOROPLASTIC"/>
    <property type="match status" value="1"/>
</dbReference>
<dbReference type="CDD" id="cd06503">
    <property type="entry name" value="ATP-synt_Fo_b"/>
    <property type="match status" value="1"/>
</dbReference>
<dbReference type="PANTHER" id="PTHR33445">
    <property type="entry name" value="ATP SYNTHASE SUBUNIT B', CHLOROPLASTIC"/>
    <property type="match status" value="1"/>
</dbReference>
<reference evidence="16" key="1">
    <citation type="submission" date="2023-01" db="EMBL/GenBank/DDBJ databases">
        <title>Biogeochemical cycle of methane in antarctic sediments.</title>
        <authorList>
            <person name="Roldan D.M."/>
            <person name="Menes R.J."/>
        </authorList>
    </citation>
    <scope>NUCLEOTIDE SEQUENCE [LARGE SCALE GENOMIC DNA]</scope>
    <source>
        <strain evidence="16">K-2018 MAG008</strain>
    </source>
</reference>
<evidence type="ECO:0000256" key="8">
    <source>
        <dbReference type="ARBA" id="ARBA00023136"/>
    </source>
</evidence>
<name>A0AA43TPH8_9GAMM</name>
<keyword evidence="13" id="KW-1003">Cell membrane</keyword>
<evidence type="ECO:0000256" key="11">
    <source>
        <dbReference type="ARBA" id="ARBA00025614"/>
    </source>
</evidence>
<evidence type="ECO:0000256" key="10">
    <source>
        <dbReference type="ARBA" id="ARBA00025198"/>
    </source>
</evidence>
<evidence type="ECO:0000313" key="16">
    <source>
        <dbReference type="EMBL" id="MDI1230815.1"/>
    </source>
</evidence>
<keyword evidence="3 13" id="KW-0138">CF(0)</keyword>
<comment type="function">
    <text evidence="10 13">F(1)F(0) ATP synthase produces ATP from ADP in the presence of a proton or sodium gradient. F-type ATPases consist of two structural domains, F(1) containing the extramembraneous catalytic core and F(0) containing the membrane proton channel, linked together by a central stalk and a peripheral stalk. During catalysis, ATP synthesis in the catalytic domain of F(1) is coupled via a rotary mechanism of the central stalk subunits to proton translocation.</text>
</comment>
<keyword evidence="2 13" id="KW-0813">Transport</keyword>
<accession>A0AA43TPH8</accession>
<dbReference type="GO" id="GO:0005886">
    <property type="term" value="C:plasma membrane"/>
    <property type="evidence" value="ECO:0007669"/>
    <property type="project" value="UniProtKB-SubCell"/>
</dbReference>
<dbReference type="GO" id="GO:0046961">
    <property type="term" value="F:proton-transporting ATPase activity, rotational mechanism"/>
    <property type="evidence" value="ECO:0007669"/>
    <property type="project" value="TreeGrafter"/>
</dbReference>
<dbReference type="InterPro" id="IPR050059">
    <property type="entry name" value="ATP_synthase_B_chain"/>
</dbReference>
<comment type="caution">
    <text evidence="16">The sequence shown here is derived from an EMBL/GenBank/DDBJ whole genome shotgun (WGS) entry which is preliminary data.</text>
</comment>
<dbReference type="HAMAP" id="MF_01398">
    <property type="entry name" value="ATP_synth_b_bprime"/>
    <property type="match status" value="1"/>
</dbReference>
<evidence type="ECO:0000256" key="15">
    <source>
        <dbReference type="SAM" id="Coils"/>
    </source>
</evidence>
<dbReference type="AlphaFoldDB" id="A0AA43TPH8"/>
<evidence type="ECO:0000256" key="2">
    <source>
        <dbReference type="ARBA" id="ARBA00022448"/>
    </source>
</evidence>
<evidence type="ECO:0000256" key="1">
    <source>
        <dbReference type="ARBA" id="ARBA00005513"/>
    </source>
</evidence>
<evidence type="ECO:0000256" key="7">
    <source>
        <dbReference type="ARBA" id="ARBA00023065"/>
    </source>
</evidence>
<evidence type="ECO:0000256" key="4">
    <source>
        <dbReference type="ARBA" id="ARBA00022692"/>
    </source>
</evidence>
<organism evidence="16 17">
    <name type="scientific">Candidatus Methylobacter titanis</name>
    <dbReference type="NCBI Taxonomy" id="3053457"/>
    <lineage>
        <taxon>Bacteria</taxon>
        <taxon>Pseudomonadati</taxon>
        <taxon>Pseudomonadota</taxon>
        <taxon>Gammaproteobacteria</taxon>
        <taxon>Methylococcales</taxon>
        <taxon>Methylococcaceae</taxon>
        <taxon>Methylobacter</taxon>
    </lineage>
</organism>
<sequence>MAIDWFTVGAQMINFLILIWLLKKFLYRPIIKAMASREQGLVDRLQGVETQMSEAEQLKKRYEVSLQQLDSDKDNILAEARRQAETDRTLQLQSLNDEMQLKKHQFSEEMHRQQQELGGVINRVIAEKALQLGGKILSGLADQSLEQQIVEHFLQNLAKLPDAEQSVLQQALSQDDTATIISRFPLNETQRSKIRSRVDQLSPVLEMVFELDNRLICGITLEAGGRSWEWNIDRYLAELEVELLKPLE</sequence>
<keyword evidence="4 13" id="KW-0812">Transmembrane</keyword>
<keyword evidence="6 13" id="KW-1133">Transmembrane helix</keyword>
<dbReference type="GO" id="GO:0046933">
    <property type="term" value="F:proton-transporting ATP synthase activity, rotational mechanism"/>
    <property type="evidence" value="ECO:0007669"/>
    <property type="project" value="UniProtKB-UniRule"/>
</dbReference>
<comment type="subcellular location">
    <subcellularLocation>
        <location evidence="13">Cell membrane</location>
        <topology evidence="13">Single-pass membrane protein</topology>
    </subcellularLocation>
    <subcellularLocation>
        <location evidence="12">Endomembrane system</location>
        <topology evidence="12">Single-pass membrane protein</topology>
    </subcellularLocation>
</comment>
<evidence type="ECO:0000256" key="13">
    <source>
        <dbReference type="HAMAP-Rule" id="MF_01398"/>
    </source>
</evidence>
<evidence type="ECO:0000256" key="6">
    <source>
        <dbReference type="ARBA" id="ARBA00022989"/>
    </source>
</evidence>
<keyword evidence="7 13" id="KW-0406">Ion transport</keyword>
<comment type="function">
    <text evidence="11">Component of the F(0) channel, it forms part of the peripheral stalk, linking F(1) to F(0). The b'-subunit is a diverged and duplicated form of b found in plants and photosynthetic bacteria.</text>
</comment>
<gene>
    <name evidence="13" type="primary">atpF</name>
    <name evidence="16" type="ORF">PSU93_06685</name>
</gene>
<evidence type="ECO:0000256" key="12">
    <source>
        <dbReference type="ARBA" id="ARBA00037847"/>
    </source>
</evidence>
<dbReference type="GO" id="GO:0012505">
    <property type="term" value="C:endomembrane system"/>
    <property type="evidence" value="ECO:0007669"/>
    <property type="project" value="UniProtKB-SubCell"/>
</dbReference>
<keyword evidence="8 13" id="KW-0472">Membrane</keyword>
<feature type="coiled-coil region" evidence="15">
    <location>
        <begin position="45"/>
        <end position="116"/>
    </location>
</feature>
<evidence type="ECO:0000256" key="9">
    <source>
        <dbReference type="ARBA" id="ARBA00023310"/>
    </source>
</evidence>
<evidence type="ECO:0000313" key="17">
    <source>
        <dbReference type="Proteomes" id="UP001160519"/>
    </source>
</evidence>
<dbReference type="GO" id="GO:0045259">
    <property type="term" value="C:proton-transporting ATP synthase complex"/>
    <property type="evidence" value="ECO:0007669"/>
    <property type="project" value="UniProtKB-KW"/>
</dbReference>
<evidence type="ECO:0000256" key="5">
    <source>
        <dbReference type="ARBA" id="ARBA00022781"/>
    </source>
</evidence>
<comment type="subunit">
    <text evidence="13">F-type ATPases have 2 components, F(1) - the catalytic core - and F(0) - the membrane proton channel. F(1) has five subunits: alpha(3), beta(3), gamma(1), delta(1), epsilon(1). F(0) has three main subunits: a(1), b(2) and c(10-14). The alpha and beta chains form an alternating ring which encloses part of the gamma chain. F(1) is attached to F(0) by a central stalk formed by the gamma and epsilon chains, while a peripheral stalk is formed by the delta and b chains.</text>
</comment>
<dbReference type="Proteomes" id="UP001160519">
    <property type="component" value="Unassembled WGS sequence"/>
</dbReference>
<dbReference type="Pfam" id="PF00430">
    <property type="entry name" value="ATP-synt_B"/>
    <property type="match status" value="1"/>
</dbReference>
<keyword evidence="5 13" id="KW-0375">Hydrogen ion transport</keyword>
<dbReference type="EMBL" id="JAQSDF010000015">
    <property type="protein sequence ID" value="MDI1230815.1"/>
    <property type="molecule type" value="Genomic_DNA"/>
</dbReference>
<feature type="transmembrane region" description="Helical" evidence="13">
    <location>
        <begin position="6"/>
        <end position="22"/>
    </location>
</feature>